<feature type="compositionally biased region" description="Basic and acidic residues" evidence="5">
    <location>
        <begin position="66"/>
        <end position="93"/>
    </location>
</feature>
<evidence type="ECO:0000313" key="9">
    <source>
        <dbReference type="Proteomes" id="UP000182444"/>
    </source>
</evidence>
<dbReference type="EMBL" id="KZ857324">
    <property type="protein sequence ID" value="RDW29222.1"/>
    <property type="molecule type" value="Genomic_DNA"/>
</dbReference>
<dbReference type="EMBL" id="CP017558">
    <property type="protein sequence ID" value="AOW06569.1"/>
    <property type="molecule type" value="Genomic_DNA"/>
</dbReference>
<dbReference type="InterPro" id="IPR013083">
    <property type="entry name" value="Znf_RING/FYVE/PHD"/>
</dbReference>
<dbReference type="AlphaFoldDB" id="A0A1D8NLQ6"/>
<feature type="region of interest" description="Disordered" evidence="5">
    <location>
        <begin position="66"/>
        <end position="134"/>
    </location>
</feature>
<protein>
    <recommendedName>
        <fullName evidence="6">SET domain-containing protein</fullName>
    </recommendedName>
</protein>
<feature type="compositionally biased region" description="Basic and acidic residues" evidence="5">
    <location>
        <begin position="494"/>
        <end position="506"/>
    </location>
</feature>
<dbReference type="KEGG" id="yli:2907757"/>
<reference evidence="7 9" key="1">
    <citation type="journal article" date="2016" name="PLoS ONE">
        <title>Sequence Assembly of Yarrowia lipolytica Strain W29/CLIB89 Shows Transposable Element Diversity.</title>
        <authorList>
            <person name="Magnan C."/>
            <person name="Yu J."/>
            <person name="Chang I."/>
            <person name="Jahn E."/>
            <person name="Kanomata Y."/>
            <person name="Wu J."/>
            <person name="Zeller M."/>
            <person name="Oakes M."/>
            <person name="Baldi P."/>
            <person name="Sandmeyer S."/>
        </authorList>
    </citation>
    <scope>NUCLEOTIDE SEQUENCE [LARGE SCALE GENOMIC DNA]</scope>
    <source>
        <strain evidence="7">CLIB89</strain>
        <strain evidence="9">CLIB89(W29)</strain>
    </source>
</reference>
<dbReference type="GO" id="GO:0006355">
    <property type="term" value="P:regulation of DNA-templated transcription"/>
    <property type="evidence" value="ECO:0007669"/>
    <property type="project" value="TreeGrafter"/>
</dbReference>
<dbReference type="PANTHER" id="PTHR46462">
    <property type="entry name" value="UPSET, ISOFORM A"/>
    <property type="match status" value="1"/>
</dbReference>
<feature type="domain" description="SET" evidence="6">
    <location>
        <begin position="175"/>
        <end position="304"/>
    </location>
</feature>
<dbReference type="InterPro" id="IPR019786">
    <property type="entry name" value="Zinc_finger_PHD-type_CS"/>
</dbReference>
<dbReference type="Pfam" id="PF00856">
    <property type="entry name" value="SET"/>
    <property type="match status" value="1"/>
</dbReference>
<evidence type="ECO:0000259" key="6">
    <source>
        <dbReference type="PROSITE" id="PS50280"/>
    </source>
</evidence>
<name>A0A1D8NLQ6_YARLL</name>
<dbReference type="SMART" id="SM00249">
    <property type="entry name" value="PHD"/>
    <property type="match status" value="1"/>
</dbReference>
<proteinExistence type="predicted"/>
<evidence type="ECO:0000256" key="3">
    <source>
        <dbReference type="ARBA" id="ARBA00022833"/>
    </source>
</evidence>
<dbReference type="VEuPathDB" id="FungiDB:YALI0_F03069g"/>
<keyword evidence="4" id="KW-0156">Chromatin regulator</keyword>
<dbReference type="InterPro" id="IPR046341">
    <property type="entry name" value="SET_dom_sf"/>
</dbReference>
<dbReference type="GO" id="GO:0070210">
    <property type="term" value="C:Rpd3L-Expanded complex"/>
    <property type="evidence" value="ECO:0007669"/>
    <property type="project" value="TreeGrafter"/>
</dbReference>
<feature type="compositionally biased region" description="Basic and acidic residues" evidence="5">
    <location>
        <begin position="597"/>
        <end position="617"/>
    </location>
</feature>
<dbReference type="eggNOG" id="KOG1844">
    <property type="taxonomic scope" value="Eukaryota"/>
</dbReference>
<keyword evidence="3" id="KW-0862">Zinc</keyword>
<dbReference type="GO" id="GO:0006325">
    <property type="term" value="P:chromatin organization"/>
    <property type="evidence" value="ECO:0007669"/>
    <property type="project" value="UniProtKB-KW"/>
</dbReference>
<gene>
    <name evidence="8" type="ORF">B0I71DRAFT_126196</name>
    <name evidence="7" type="ORF">YALI1_F04264g</name>
</gene>
<dbReference type="Proteomes" id="UP000182444">
    <property type="component" value="Chromosome 1F"/>
</dbReference>
<keyword evidence="1" id="KW-0479">Metal-binding</keyword>
<sequence length="638" mass="71581">MKYAVDAGIIKCICGFDEDDGFTIQCESCNVWQHAVCVGIGSEAEVPDVYLCDQCGPRELDVKAAHEKQKTRLETIKQMQEKKRRKESEEKEGQSNGDASATTQATQTPPVAPSRESTEQPNNEENDYHFDYTVIPRNTVDPEVKDYLAKLANEEIIDKDISYMSLSEYSKIVKPKMTLKLFQDNPKSKFCGFSKHGLVANQPIQKDRFIIEYVGHVSHKDQYKADPINQYRIHPVPKSSVLFHPTLPLVIDGRLVGNDARFMRRSCNPNCRVATVVVNNTDIIFVVFATEPIKPGTELTLAWEWDTHHPVQKMLHGTEIDQLTPQEKLCLGNMVETILQRTECSDPTNSQCILQKMKKCVSANPRSVRGSKTRALNLLKETNGEGGSSYEDSGKSSSASPNPELLPGSQELSVGFGIGSSYKGYGGYGGIQFPSPVPPTCMDYLDKLDDEHRTIALDYIEAFAYVDPPYYERVQEPVSVPRTPKSPFLSPSLKRKEAPERDDQISKETQTVPIDKRLRSGESSSIKLEFQDERSAATSEEDPIQPRTIPFKTNLYRMYQVRSACPEPAPPSPVVTTSFKRLTMKEYFDHPTGTPSKEIKPKVEEKGSESPVDDRRNSGAKKGKLSFADYMKQKKRGA</sequence>
<reference evidence="8 10" key="2">
    <citation type="submission" date="2018-07" db="EMBL/GenBank/DDBJ databases">
        <title>Draft Genome Assemblies for Five Robust Yarrowia lipolytica Strains Exhibiting High Lipid Production and Pentose Sugar Utilization and Sugar Alcohol Secretion from Undetoxified Lignocellulosic Biomass Hydrolysates.</title>
        <authorList>
            <consortium name="DOE Joint Genome Institute"/>
            <person name="Walker C."/>
            <person name="Ryu S."/>
            <person name="Na H."/>
            <person name="Zane M."/>
            <person name="LaButti K."/>
            <person name="Lipzen A."/>
            <person name="Haridas S."/>
            <person name="Barry K."/>
            <person name="Grigoriev I.V."/>
            <person name="Quarterman J."/>
            <person name="Slininger P."/>
            <person name="Dien B."/>
            <person name="Trinh C.T."/>
        </authorList>
    </citation>
    <scope>NUCLEOTIDE SEQUENCE [LARGE SCALE GENOMIC DNA]</scope>
    <source>
        <strain evidence="8 10">YB392</strain>
    </source>
</reference>
<evidence type="ECO:0000256" key="5">
    <source>
        <dbReference type="SAM" id="MobiDB-lite"/>
    </source>
</evidence>
<evidence type="ECO:0000256" key="4">
    <source>
        <dbReference type="ARBA" id="ARBA00022853"/>
    </source>
</evidence>
<dbReference type="SUPFAM" id="SSF82199">
    <property type="entry name" value="SET domain"/>
    <property type="match status" value="1"/>
</dbReference>
<evidence type="ECO:0000313" key="10">
    <source>
        <dbReference type="Proteomes" id="UP000256601"/>
    </source>
</evidence>
<feature type="region of interest" description="Disordered" evidence="5">
    <location>
        <begin position="372"/>
        <end position="410"/>
    </location>
</feature>
<dbReference type="InterPro" id="IPR001965">
    <property type="entry name" value="Znf_PHD"/>
</dbReference>
<dbReference type="InterPro" id="IPR011011">
    <property type="entry name" value="Znf_FYVE_PHD"/>
</dbReference>
<dbReference type="Gene3D" id="2.170.270.10">
    <property type="entry name" value="SET domain"/>
    <property type="match status" value="1"/>
</dbReference>
<feature type="region of interest" description="Disordered" evidence="5">
    <location>
        <begin position="477"/>
        <end position="546"/>
    </location>
</feature>
<dbReference type="GO" id="GO:0008270">
    <property type="term" value="F:zinc ion binding"/>
    <property type="evidence" value="ECO:0007669"/>
    <property type="project" value="UniProtKB-KW"/>
</dbReference>
<feature type="compositionally biased region" description="Low complexity" evidence="5">
    <location>
        <begin position="388"/>
        <end position="400"/>
    </location>
</feature>
<accession>A0A1D8NLQ6</accession>
<dbReference type="Pfam" id="PF20826">
    <property type="entry name" value="PHD_5"/>
    <property type="match status" value="1"/>
</dbReference>
<dbReference type="PROSITE" id="PS50280">
    <property type="entry name" value="SET"/>
    <property type="match status" value="1"/>
</dbReference>
<keyword evidence="2" id="KW-0863">Zinc-finger</keyword>
<evidence type="ECO:0000256" key="1">
    <source>
        <dbReference type="ARBA" id="ARBA00022723"/>
    </source>
</evidence>
<dbReference type="Proteomes" id="UP000256601">
    <property type="component" value="Unassembled WGS sequence"/>
</dbReference>
<dbReference type="SMART" id="SM00317">
    <property type="entry name" value="SET"/>
    <property type="match status" value="1"/>
</dbReference>
<dbReference type="SUPFAM" id="SSF57903">
    <property type="entry name" value="FYVE/PHD zinc finger"/>
    <property type="match status" value="1"/>
</dbReference>
<dbReference type="VEuPathDB" id="FungiDB:YALI1_F04264g"/>
<feature type="region of interest" description="Disordered" evidence="5">
    <location>
        <begin position="586"/>
        <end position="638"/>
    </location>
</feature>
<dbReference type="InterPro" id="IPR001214">
    <property type="entry name" value="SET_dom"/>
</dbReference>
<evidence type="ECO:0000256" key="2">
    <source>
        <dbReference type="ARBA" id="ARBA00022771"/>
    </source>
</evidence>
<feature type="compositionally biased region" description="Low complexity" evidence="5">
    <location>
        <begin position="99"/>
        <end position="109"/>
    </location>
</feature>
<dbReference type="Gene3D" id="3.30.40.10">
    <property type="entry name" value="Zinc/RING finger domain, C3HC4 (zinc finger)"/>
    <property type="match status" value="1"/>
</dbReference>
<evidence type="ECO:0000313" key="7">
    <source>
        <dbReference type="EMBL" id="AOW06569.1"/>
    </source>
</evidence>
<dbReference type="GO" id="GO:0034967">
    <property type="term" value="C:Set3 complex"/>
    <property type="evidence" value="ECO:0007669"/>
    <property type="project" value="TreeGrafter"/>
</dbReference>
<dbReference type="PANTHER" id="PTHR46462:SF3">
    <property type="entry name" value="UPSET, ISOFORM A"/>
    <property type="match status" value="1"/>
</dbReference>
<dbReference type="CDD" id="cd15550">
    <property type="entry name" value="PHD_MLL5"/>
    <property type="match status" value="1"/>
</dbReference>
<dbReference type="GeneID" id="2907757"/>
<dbReference type="PROSITE" id="PS01359">
    <property type="entry name" value="ZF_PHD_1"/>
    <property type="match status" value="1"/>
</dbReference>
<organism evidence="7 9">
    <name type="scientific">Yarrowia lipolytica</name>
    <name type="common">Candida lipolytica</name>
    <dbReference type="NCBI Taxonomy" id="4952"/>
    <lineage>
        <taxon>Eukaryota</taxon>
        <taxon>Fungi</taxon>
        <taxon>Dikarya</taxon>
        <taxon>Ascomycota</taxon>
        <taxon>Saccharomycotina</taxon>
        <taxon>Dipodascomycetes</taxon>
        <taxon>Dipodascales</taxon>
        <taxon>Dipodascales incertae sedis</taxon>
        <taxon>Yarrowia</taxon>
    </lineage>
</organism>
<evidence type="ECO:0000313" key="8">
    <source>
        <dbReference type="EMBL" id="RDW29222.1"/>
    </source>
</evidence>